<evidence type="ECO:0000256" key="4">
    <source>
        <dbReference type="ARBA" id="ARBA00022989"/>
    </source>
</evidence>
<dbReference type="InterPro" id="IPR051401">
    <property type="entry name" value="GtrA_CellWall_Glycosyl"/>
</dbReference>
<dbReference type="Pfam" id="PF04138">
    <property type="entry name" value="GtrA_DPMS_TM"/>
    <property type="match status" value="1"/>
</dbReference>
<gene>
    <name evidence="8" type="ORF">ETU37_01190</name>
</gene>
<dbReference type="GO" id="GO:0000271">
    <property type="term" value="P:polysaccharide biosynthetic process"/>
    <property type="evidence" value="ECO:0007669"/>
    <property type="project" value="InterPro"/>
</dbReference>
<sequence length="184" mass="21307">MSWWRRVMVERHGHNWVLLGRFALVGASGVVVNLVTLRLVEQLGPTYTQVWLDLPLTDYNVRWYHLYTAFAFLVANLWNFQLNRSWAFRSAVHKRPWLSEYLPFLTVGLLALGLNLLIVTLLIHPHSPLSLPESVFDDSSAFRSRLLWANFIAVVMITPVSFVTNKFWAFRAVRAARRASLLSR</sequence>
<evidence type="ECO:0000256" key="6">
    <source>
        <dbReference type="SAM" id="Phobius"/>
    </source>
</evidence>
<dbReference type="PANTHER" id="PTHR38459">
    <property type="entry name" value="PROPHAGE BACTOPRENOL-LINKED GLUCOSE TRANSLOCASE HOMOLOG"/>
    <property type="match status" value="1"/>
</dbReference>
<name>A0A4Q5JCC9_9ACTN</name>
<comment type="similarity">
    <text evidence="2">Belongs to the GtrA family.</text>
</comment>
<comment type="subcellular location">
    <subcellularLocation>
        <location evidence="1">Membrane</location>
        <topology evidence="1">Multi-pass membrane protein</topology>
    </subcellularLocation>
</comment>
<dbReference type="InterPro" id="IPR007267">
    <property type="entry name" value="GtrA_DPMS_TM"/>
</dbReference>
<evidence type="ECO:0000313" key="9">
    <source>
        <dbReference type="Proteomes" id="UP000291189"/>
    </source>
</evidence>
<feature type="transmembrane region" description="Helical" evidence="6">
    <location>
        <begin position="101"/>
        <end position="126"/>
    </location>
</feature>
<dbReference type="GO" id="GO:0005886">
    <property type="term" value="C:plasma membrane"/>
    <property type="evidence" value="ECO:0007669"/>
    <property type="project" value="TreeGrafter"/>
</dbReference>
<keyword evidence="9" id="KW-1185">Reference proteome</keyword>
<feature type="transmembrane region" description="Helical" evidence="6">
    <location>
        <begin position="146"/>
        <end position="168"/>
    </location>
</feature>
<protein>
    <submittedName>
        <fullName evidence="8">GtrA family protein</fullName>
    </submittedName>
</protein>
<dbReference type="OrthoDB" id="9807815at2"/>
<dbReference type="RefSeq" id="WP_129985038.1">
    <property type="nucleotide sequence ID" value="NZ_SDPU01000001.1"/>
</dbReference>
<dbReference type="Proteomes" id="UP000291189">
    <property type="component" value="Unassembled WGS sequence"/>
</dbReference>
<feature type="transmembrane region" description="Helical" evidence="6">
    <location>
        <begin position="21"/>
        <end position="41"/>
    </location>
</feature>
<evidence type="ECO:0000313" key="8">
    <source>
        <dbReference type="EMBL" id="RYU15759.1"/>
    </source>
</evidence>
<evidence type="ECO:0000256" key="3">
    <source>
        <dbReference type="ARBA" id="ARBA00022692"/>
    </source>
</evidence>
<organism evidence="8 9">
    <name type="scientific">Nocardioides iriomotensis</name>
    <dbReference type="NCBI Taxonomy" id="715784"/>
    <lineage>
        <taxon>Bacteria</taxon>
        <taxon>Bacillati</taxon>
        <taxon>Actinomycetota</taxon>
        <taxon>Actinomycetes</taxon>
        <taxon>Propionibacteriales</taxon>
        <taxon>Nocardioidaceae</taxon>
        <taxon>Nocardioides</taxon>
    </lineage>
</organism>
<proteinExistence type="inferred from homology"/>
<keyword evidence="4 6" id="KW-1133">Transmembrane helix</keyword>
<evidence type="ECO:0000256" key="2">
    <source>
        <dbReference type="ARBA" id="ARBA00009399"/>
    </source>
</evidence>
<keyword evidence="3 6" id="KW-0812">Transmembrane</keyword>
<evidence type="ECO:0000259" key="7">
    <source>
        <dbReference type="Pfam" id="PF04138"/>
    </source>
</evidence>
<reference evidence="8 9" key="1">
    <citation type="submission" date="2019-01" db="EMBL/GenBank/DDBJ databases">
        <title>Nocardioides guangzhouensis sp. nov., an actinobacterium isolated from soil.</title>
        <authorList>
            <person name="Fu Y."/>
            <person name="Cai Y."/>
            <person name="Lin Z."/>
            <person name="Chen P."/>
        </authorList>
    </citation>
    <scope>NUCLEOTIDE SEQUENCE [LARGE SCALE GENOMIC DNA]</scope>
    <source>
        <strain evidence="8 9">NBRC 105384</strain>
    </source>
</reference>
<dbReference type="PANTHER" id="PTHR38459:SF1">
    <property type="entry name" value="PROPHAGE BACTOPRENOL-LINKED GLUCOSE TRANSLOCASE HOMOLOG"/>
    <property type="match status" value="1"/>
</dbReference>
<keyword evidence="5 6" id="KW-0472">Membrane</keyword>
<dbReference type="EMBL" id="SDPU01000001">
    <property type="protein sequence ID" value="RYU15759.1"/>
    <property type="molecule type" value="Genomic_DNA"/>
</dbReference>
<accession>A0A4Q5JCC9</accession>
<evidence type="ECO:0000256" key="1">
    <source>
        <dbReference type="ARBA" id="ARBA00004141"/>
    </source>
</evidence>
<evidence type="ECO:0000256" key="5">
    <source>
        <dbReference type="ARBA" id="ARBA00023136"/>
    </source>
</evidence>
<comment type="caution">
    <text evidence="8">The sequence shown here is derived from an EMBL/GenBank/DDBJ whole genome shotgun (WGS) entry which is preliminary data.</text>
</comment>
<feature type="transmembrane region" description="Helical" evidence="6">
    <location>
        <begin position="61"/>
        <end position="80"/>
    </location>
</feature>
<dbReference type="AlphaFoldDB" id="A0A4Q5JCC9"/>
<feature type="domain" description="GtrA/DPMS transmembrane" evidence="7">
    <location>
        <begin position="21"/>
        <end position="170"/>
    </location>
</feature>